<keyword evidence="4" id="KW-0547">Nucleotide-binding</keyword>
<dbReference type="AlphaFoldDB" id="K1XHE0"/>
<dbReference type="GO" id="GO:0006281">
    <property type="term" value="P:DNA repair"/>
    <property type="evidence" value="ECO:0007669"/>
    <property type="project" value="UniProtKB-KW"/>
</dbReference>
<evidence type="ECO:0000256" key="12">
    <source>
        <dbReference type="ARBA" id="ARBA00039316"/>
    </source>
</evidence>
<evidence type="ECO:0000256" key="8">
    <source>
        <dbReference type="ARBA" id="ARBA00022881"/>
    </source>
</evidence>
<keyword evidence="3" id="KW-0677">Repeat</keyword>
<evidence type="ECO:0000256" key="4">
    <source>
        <dbReference type="ARBA" id="ARBA00022741"/>
    </source>
</evidence>
<organism evidence="14">
    <name type="scientific">uncultured bacterium</name>
    <name type="common">gcode 4</name>
    <dbReference type="NCBI Taxonomy" id="1234023"/>
    <lineage>
        <taxon>Bacteria</taxon>
        <taxon>environmental samples</taxon>
    </lineage>
</organism>
<comment type="caution">
    <text evidence="14">The sequence shown here is derived from an EMBL/GenBank/DDBJ whole genome shotgun (WGS) entry which is preliminary data.</text>
</comment>
<evidence type="ECO:0000256" key="3">
    <source>
        <dbReference type="ARBA" id="ARBA00022737"/>
    </source>
</evidence>
<evidence type="ECO:0000256" key="2">
    <source>
        <dbReference type="ARBA" id="ARBA00022490"/>
    </source>
</evidence>
<evidence type="ECO:0000256" key="11">
    <source>
        <dbReference type="ARBA" id="ARBA00038000"/>
    </source>
</evidence>
<evidence type="ECO:0000256" key="7">
    <source>
        <dbReference type="ARBA" id="ARBA00022840"/>
    </source>
</evidence>
<evidence type="ECO:0000313" key="14">
    <source>
        <dbReference type="EMBL" id="EKD29735.1"/>
    </source>
</evidence>
<evidence type="ECO:0000256" key="9">
    <source>
        <dbReference type="ARBA" id="ARBA00023125"/>
    </source>
</evidence>
<keyword evidence="10" id="KW-0234">DNA repair</keyword>
<dbReference type="Gene3D" id="3.40.50.300">
    <property type="entry name" value="P-loop containing nucleotide triphosphate hydrolases"/>
    <property type="match status" value="2"/>
</dbReference>
<name>K1XHE0_9BACT</name>
<accession>K1XHE0</accession>
<comment type="subcellular location">
    <subcellularLocation>
        <location evidence="1">Cytoplasm</location>
    </subcellularLocation>
</comment>
<keyword evidence="5" id="KW-0227">DNA damage</keyword>
<evidence type="ECO:0000256" key="1">
    <source>
        <dbReference type="ARBA" id="ARBA00004496"/>
    </source>
</evidence>
<dbReference type="GO" id="GO:0004518">
    <property type="term" value="F:nuclease activity"/>
    <property type="evidence" value="ECO:0007669"/>
    <property type="project" value="UniProtKB-KW"/>
</dbReference>
<dbReference type="PANTHER" id="PTHR43152">
    <property type="entry name" value="UVRABC SYSTEM PROTEIN A"/>
    <property type="match status" value="1"/>
</dbReference>
<evidence type="ECO:0000256" key="6">
    <source>
        <dbReference type="ARBA" id="ARBA00022769"/>
    </source>
</evidence>
<dbReference type="PANTHER" id="PTHR43152:SF3">
    <property type="entry name" value="UVRABC SYSTEM PROTEIN A"/>
    <property type="match status" value="1"/>
</dbReference>
<dbReference type="EMBL" id="AMFJ01034299">
    <property type="protein sequence ID" value="EKD29735.1"/>
    <property type="molecule type" value="Genomic_DNA"/>
</dbReference>
<evidence type="ECO:0000256" key="5">
    <source>
        <dbReference type="ARBA" id="ARBA00022763"/>
    </source>
</evidence>
<dbReference type="SUPFAM" id="SSF52540">
    <property type="entry name" value="P-loop containing nucleoside triphosphate hydrolases"/>
    <property type="match status" value="2"/>
</dbReference>
<protein>
    <recommendedName>
        <fullName evidence="12">UvrABC system protein A</fullName>
    </recommendedName>
    <alternativeName>
        <fullName evidence="13">Excinuclease ABC subunit A</fullName>
    </alternativeName>
</protein>
<reference evidence="14" key="1">
    <citation type="journal article" date="2012" name="Science">
        <title>Fermentation, hydrogen, and sulfur metabolism in multiple uncultivated bacterial phyla.</title>
        <authorList>
            <person name="Wrighton K.C."/>
            <person name="Thomas B.C."/>
            <person name="Sharon I."/>
            <person name="Miller C.S."/>
            <person name="Castelle C.J."/>
            <person name="VerBerkmoes N.C."/>
            <person name="Wilkins M.J."/>
            <person name="Hettich R.L."/>
            <person name="Lipton M.S."/>
            <person name="Williams K.H."/>
            <person name="Long P.E."/>
            <person name="Banfield J.F."/>
        </authorList>
    </citation>
    <scope>NUCLEOTIDE SEQUENCE [LARGE SCALE GENOMIC DNA]</scope>
</reference>
<keyword evidence="8" id="KW-0267">Excision nuclease</keyword>
<keyword evidence="2" id="KW-0963">Cytoplasm</keyword>
<dbReference type="GO" id="GO:0005524">
    <property type="term" value="F:ATP binding"/>
    <property type="evidence" value="ECO:0007669"/>
    <property type="project" value="UniProtKB-KW"/>
</dbReference>
<evidence type="ECO:0000256" key="10">
    <source>
        <dbReference type="ARBA" id="ARBA00023204"/>
    </source>
</evidence>
<comment type="similarity">
    <text evidence="11">Belongs to the ABC transporter superfamily. UvrA family.</text>
</comment>
<gene>
    <name evidence="14" type="primary">uvrA</name>
    <name evidence="14" type="ORF">ACD_78C00299G0001</name>
</gene>
<dbReference type="GO" id="GO:0003677">
    <property type="term" value="F:DNA binding"/>
    <property type="evidence" value="ECO:0007669"/>
    <property type="project" value="UniProtKB-KW"/>
</dbReference>
<sequence length="287" mass="31161">MLHALEFFRALTFSESEKIITKGILKNITDRLEFLSGVGLDYMTISRRAGTISGGESQRIRLATQIGTKLEGIIYILDEPSIGLHSRDNGMLIDNIKKLVAVGNSVIVVEHDEDIMKASDYIIDIGPGAGKHGGCVVAEGTYAEIIANPSSETGRYLSGESRVTLDKKDRTPTGYIKVRGARENNLKNIDVDIPLGVFTVVTGVSGSGKSSLIMDIVAPYLVNELSTSNMIQVGKVKSIQWAEHGDKTIIIDQSPIGRTPHSNIATYTGVFTHVREVFASSLEAQKR</sequence>
<feature type="non-terminal residue" evidence="14">
    <location>
        <position position="287"/>
    </location>
</feature>
<proteinExistence type="inferred from homology"/>
<keyword evidence="7" id="KW-0067">ATP-binding</keyword>
<keyword evidence="9" id="KW-0238">DNA-binding</keyword>
<dbReference type="Gene3D" id="1.20.1580.10">
    <property type="entry name" value="ABC transporter ATPase like domain"/>
    <property type="match status" value="1"/>
</dbReference>
<dbReference type="InterPro" id="IPR027417">
    <property type="entry name" value="P-loop_NTPase"/>
</dbReference>
<dbReference type="GO" id="GO:0005737">
    <property type="term" value="C:cytoplasm"/>
    <property type="evidence" value="ECO:0007669"/>
    <property type="project" value="UniProtKB-SubCell"/>
</dbReference>
<keyword evidence="6" id="KW-0228">DNA excision</keyword>
<evidence type="ECO:0000256" key="13">
    <source>
        <dbReference type="ARBA" id="ARBA00042156"/>
    </source>
</evidence>